<dbReference type="AlphaFoldDB" id="A0A099J1A7"/>
<dbReference type="GO" id="GO:0005840">
    <property type="term" value="C:ribosome"/>
    <property type="evidence" value="ECO:0007669"/>
    <property type="project" value="UniProtKB-KW"/>
</dbReference>
<comment type="caution">
    <text evidence="4">The sequence shown here is derived from an EMBL/GenBank/DDBJ whole genome shotgun (WGS) entry which is preliminary data.</text>
</comment>
<keyword evidence="1" id="KW-0808">Transferase</keyword>
<dbReference type="Gene3D" id="3.40.630.30">
    <property type="match status" value="1"/>
</dbReference>
<dbReference type="GO" id="GO:0016747">
    <property type="term" value="F:acyltransferase activity, transferring groups other than amino-acyl groups"/>
    <property type="evidence" value="ECO:0007669"/>
    <property type="project" value="InterPro"/>
</dbReference>
<evidence type="ECO:0000313" key="7">
    <source>
        <dbReference type="Proteomes" id="UP000561726"/>
    </source>
</evidence>
<evidence type="ECO:0000313" key="6">
    <source>
        <dbReference type="Proteomes" id="UP000029864"/>
    </source>
</evidence>
<evidence type="ECO:0000259" key="3">
    <source>
        <dbReference type="PROSITE" id="PS51186"/>
    </source>
</evidence>
<gene>
    <name evidence="5" type="ORF">BJ997_002510</name>
    <name evidence="4" type="ORF">GY21_16900</name>
</gene>
<dbReference type="eggNOG" id="COG0456">
    <property type="taxonomic scope" value="Bacteria"/>
</dbReference>
<dbReference type="SUPFAM" id="SSF55729">
    <property type="entry name" value="Acyl-CoA N-acyltransferases (Nat)"/>
    <property type="match status" value="1"/>
</dbReference>
<dbReference type="NCBIfam" id="NF002959">
    <property type="entry name" value="PRK03624.1"/>
    <property type="match status" value="1"/>
</dbReference>
<dbReference type="InterPro" id="IPR000182">
    <property type="entry name" value="GNAT_dom"/>
</dbReference>
<keyword evidence="2" id="KW-0012">Acyltransferase</keyword>
<dbReference type="OrthoDB" id="1821130at2"/>
<dbReference type="Proteomes" id="UP000561726">
    <property type="component" value="Unassembled WGS sequence"/>
</dbReference>
<evidence type="ECO:0000313" key="5">
    <source>
        <dbReference type="EMBL" id="MBB5641962.1"/>
    </source>
</evidence>
<name>A0A099J1A7_9MICO</name>
<dbReference type="EMBL" id="JPXF01000089">
    <property type="protein sequence ID" value="KGJ72204.1"/>
    <property type="molecule type" value="Genomic_DNA"/>
</dbReference>
<keyword evidence="6" id="KW-1185">Reference proteome</keyword>
<evidence type="ECO:0000313" key="4">
    <source>
        <dbReference type="EMBL" id="KGJ72204.1"/>
    </source>
</evidence>
<dbReference type="STRING" id="1001240.GY21_16900"/>
<dbReference type="RefSeq" id="WP_035838499.1">
    <property type="nucleotide sequence ID" value="NZ_JACHBQ010000001.1"/>
</dbReference>
<dbReference type="Pfam" id="PF00583">
    <property type="entry name" value="Acetyltransf_1"/>
    <property type="match status" value="1"/>
</dbReference>
<dbReference type="EMBL" id="JACHBQ010000001">
    <property type="protein sequence ID" value="MBB5641962.1"/>
    <property type="molecule type" value="Genomic_DNA"/>
</dbReference>
<keyword evidence="5" id="KW-0689">Ribosomal protein</keyword>
<dbReference type="Proteomes" id="UP000029864">
    <property type="component" value="Unassembled WGS sequence"/>
</dbReference>
<reference evidence="4 6" key="1">
    <citation type="submission" date="2014-08" db="EMBL/GenBank/DDBJ databases">
        <authorList>
            <person name="Sisinthy S."/>
        </authorList>
    </citation>
    <scope>NUCLEOTIDE SEQUENCE [LARGE SCALE GENOMIC DNA]</scope>
    <source>
        <strain evidence="4 6">RuG17</strain>
    </source>
</reference>
<evidence type="ECO:0000256" key="1">
    <source>
        <dbReference type="ARBA" id="ARBA00022679"/>
    </source>
</evidence>
<dbReference type="CDD" id="cd04301">
    <property type="entry name" value="NAT_SF"/>
    <property type="match status" value="1"/>
</dbReference>
<reference evidence="5 7" key="2">
    <citation type="submission" date="2020-08" db="EMBL/GenBank/DDBJ databases">
        <title>Sequencing the genomes of 1000 actinobacteria strains.</title>
        <authorList>
            <person name="Klenk H.-P."/>
        </authorList>
    </citation>
    <scope>NUCLEOTIDE SEQUENCE [LARGE SCALE GENOMIC DNA]</scope>
    <source>
        <strain evidence="5 7">DSM 21065</strain>
    </source>
</reference>
<accession>A0A099J1A7</accession>
<dbReference type="PANTHER" id="PTHR43877">
    <property type="entry name" value="AMINOALKYLPHOSPHONATE N-ACETYLTRANSFERASE-RELATED-RELATED"/>
    <property type="match status" value="1"/>
</dbReference>
<dbReference type="InterPro" id="IPR050832">
    <property type="entry name" value="Bact_Acetyltransf"/>
</dbReference>
<organism evidence="4 6">
    <name type="scientific">Cryobacterium roopkundense</name>
    <dbReference type="NCBI Taxonomy" id="1001240"/>
    <lineage>
        <taxon>Bacteria</taxon>
        <taxon>Bacillati</taxon>
        <taxon>Actinomycetota</taxon>
        <taxon>Actinomycetes</taxon>
        <taxon>Micrococcales</taxon>
        <taxon>Microbacteriaceae</taxon>
        <taxon>Cryobacterium</taxon>
    </lineage>
</organism>
<evidence type="ECO:0000256" key="2">
    <source>
        <dbReference type="ARBA" id="ARBA00023315"/>
    </source>
</evidence>
<dbReference type="InterPro" id="IPR016181">
    <property type="entry name" value="Acyl_CoA_acyltransferase"/>
</dbReference>
<proteinExistence type="predicted"/>
<keyword evidence="5" id="KW-0687">Ribonucleoprotein</keyword>
<dbReference type="PROSITE" id="PS51186">
    <property type="entry name" value="GNAT"/>
    <property type="match status" value="1"/>
</dbReference>
<sequence>MIMRPFNAADTDAVVQLWTDCGLTRPQNNPLVDIERKLAVQPELFLVGTVQDAVMGSIMAGYDGHRGWVNYLAVSPEHQGAGFGRRLMGEVERLLLKRGCPKVNLQIRAGNERAIAFYRALGYAADEAVSFGKRIIPD</sequence>
<feature type="domain" description="N-acetyltransferase" evidence="3">
    <location>
        <begin position="1"/>
        <end position="138"/>
    </location>
</feature>
<protein>
    <submittedName>
        <fullName evidence="5">Ribosomal protein S18 acetylase RimI-like enzyme</fullName>
    </submittedName>
</protein>